<keyword evidence="1" id="KW-1133">Transmembrane helix</keyword>
<evidence type="ECO:0000313" key="2">
    <source>
        <dbReference type="Proteomes" id="UP000001554"/>
    </source>
</evidence>
<accession>A0A9J7LZP7</accession>
<keyword evidence="1" id="KW-0472">Membrane</keyword>
<protein>
    <submittedName>
        <fullName evidence="3">Uncharacterized protein LOC118426441</fullName>
    </submittedName>
</protein>
<evidence type="ECO:0000256" key="1">
    <source>
        <dbReference type="SAM" id="Phobius"/>
    </source>
</evidence>
<dbReference type="Proteomes" id="UP000001554">
    <property type="component" value="Chromosome 11"/>
</dbReference>
<reference evidence="3" key="2">
    <citation type="submission" date="2025-08" db="UniProtKB">
        <authorList>
            <consortium name="RefSeq"/>
        </authorList>
    </citation>
    <scope>IDENTIFICATION</scope>
    <source>
        <strain evidence="3">S238N-H82</strain>
        <tissue evidence="3">Testes</tissue>
    </source>
</reference>
<dbReference type="AlphaFoldDB" id="A0A9J7LZP7"/>
<dbReference type="OrthoDB" id="10557114at2759"/>
<evidence type="ECO:0000313" key="3">
    <source>
        <dbReference type="RefSeq" id="XP_035691713.1"/>
    </source>
</evidence>
<feature type="transmembrane region" description="Helical" evidence="1">
    <location>
        <begin position="230"/>
        <end position="251"/>
    </location>
</feature>
<dbReference type="RefSeq" id="XP_035691713.1">
    <property type="nucleotide sequence ID" value="XM_035835820.1"/>
</dbReference>
<reference evidence="2" key="1">
    <citation type="journal article" date="2020" name="Nat. Ecol. Evol.">
        <title>Deeply conserved synteny resolves early events in vertebrate evolution.</title>
        <authorList>
            <person name="Simakov O."/>
            <person name="Marletaz F."/>
            <person name="Yue J.X."/>
            <person name="O'Connell B."/>
            <person name="Jenkins J."/>
            <person name="Brandt A."/>
            <person name="Calef R."/>
            <person name="Tung C.H."/>
            <person name="Huang T.K."/>
            <person name="Schmutz J."/>
            <person name="Satoh N."/>
            <person name="Yu J.K."/>
            <person name="Putnam N.H."/>
            <person name="Green R.E."/>
            <person name="Rokhsar D.S."/>
        </authorList>
    </citation>
    <scope>NUCLEOTIDE SEQUENCE [LARGE SCALE GENOMIC DNA]</scope>
    <source>
        <strain evidence="2">S238N-H82</strain>
    </source>
</reference>
<dbReference type="GeneID" id="118426441"/>
<keyword evidence="2" id="KW-1185">Reference proteome</keyword>
<dbReference type="KEGG" id="bfo:118426441"/>
<organism evidence="2 3">
    <name type="scientific">Branchiostoma floridae</name>
    <name type="common">Florida lancelet</name>
    <name type="synonym">Amphioxus</name>
    <dbReference type="NCBI Taxonomy" id="7739"/>
    <lineage>
        <taxon>Eukaryota</taxon>
        <taxon>Metazoa</taxon>
        <taxon>Chordata</taxon>
        <taxon>Cephalochordata</taxon>
        <taxon>Leptocardii</taxon>
        <taxon>Amphioxiformes</taxon>
        <taxon>Branchiostomatidae</taxon>
        <taxon>Branchiostoma</taxon>
    </lineage>
</organism>
<sequence length="258" mass="29653">MMWGTDDQIIIEQQRNGNGIQSTVQGWMNGGLPDGREKFTKDGKRIVAEEEWFYEDGKWAHIWIYEDQVFEVEDARSRLDFEAAARELKKTTQVIEETVVEEKEVEEEIKGPGMRIIIRGPFILQQAPPKPGIKKKVEEVKKELKVAEALEESDSGMENTPTHEIRKLKQIQYGIGREENQQGMTKIATAQFQEAKLVTQPSEKFSRPEVQQVKTEDAVYNQGIAFTQEVYLSLILLVYIVGLTYSIINYVRRSGVIR</sequence>
<name>A0A9J7LZP7_BRAFL</name>
<gene>
    <name evidence="3" type="primary">LOC118426441</name>
</gene>
<keyword evidence="1" id="KW-0812">Transmembrane</keyword>
<proteinExistence type="predicted"/>